<dbReference type="EMBL" id="CABFJX010000398">
    <property type="protein sequence ID" value="VTT79700.1"/>
    <property type="molecule type" value="Genomic_DNA"/>
</dbReference>
<protein>
    <submittedName>
        <fullName evidence="1">Uncharacterized protein</fullName>
    </submittedName>
</protein>
<evidence type="ECO:0000313" key="2">
    <source>
        <dbReference type="Proteomes" id="UP000760494"/>
    </source>
</evidence>
<comment type="caution">
    <text evidence="1">The sequence shown here is derived from an EMBL/GenBank/DDBJ whole genome shotgun (WGS) entry which is preliminary data.</text>
</comment>
<proteinExistence type="predicted"/>
<organism evidence="1 2">
    <name type="scientific">Fusarium fujikuroi</name>
    <name type="common">Bakanae and foot rot disease fungus</name>
    <name type="synonym">Gibberella fujikuroi</name>
    <dbReference type="NCBI Taxonomy" id="5127"/>
    <lineage>
        <taxon>Eukaryota</taxon>
        <taxon>Fungi</taxon>
        <taxon>Dikarya</taxon>
        <taxon>Ascomycota</taxon>
        <taxon>Pezizomycotina</taxon>
        <taxon>Sordariomycetes</taxon>
        <taxon>Hypocreomycetidae</taxon>
        <taxon>Hypocreales</taxon>
        <taxon>Nectriaceae</taxon>
        <taxon>Fusarium</taxon>
        <taxon>Fusarium fujikuroi species complex</taxon>
    </lineage>
</organism>
<reference evidence="1" key="1">
    <citation type="submission" date="2019-05" db="EMBL/GenBank/DDBJ databases">
        <authorList>
            <person name="Piombo E."/>
        </authorList>
    </citation>
    <scope>NUCLEOTIDE SEQUENCE</scope>
    <source>
        <strain evidence="1">C2S</strain>
    </source>
</reference>
<dbReference type="AlphaFoldDB" id="A0A9Q9RWT7"/>
<sequence length="168" mass="18689">MLNSDMTGNTSRTLSDAKHYLKVNDKRTTIARQGTYLLFISTDKSKLGPSKPKPDQNIERIIGSKSYCVTTLAIWILNEATIQERRVTTSGNTHHFSYQLRDVIHLKRVSYRSPPQASSSGFEISEDILNQAENLSAPKIAYSASTAPRVGSTSEPCTPSQWCRLALI</sequence>
<gene>
    <name evidence="1" type="ORF">C2S_11417</name>
</gene>
<evidence type="ECO:0000313" key="1">
    <source>
        <dbReference type="EMBL" id="VTT79700.1"/>
    </source>
</evidence>
<dbReference type="Proteomes" id="UP000760494">
    <property type="component" value="Unassembled WGS sequence"/>
</dbReference>
<accession>A0A9Q9RWT7</accession>
<name>A0A9Q9RWT7_FUSFU</name>